<evidence type="ECO:0000313" key="2">
    <source>
        <dbReference type="EMBL" id="MET3618011.1"/>
    </source>
</evidence>
<accession>A0ABV2JCM1</accession>
<comment type="caution">
    <text evidence="2">The sequence shown here is derived from an EMBL/GenBank/DDBJ whole genome shotgun (WGS) entry which is preliminary data.</text>
</comment>
<gene>
    <name evidence="2" type="ORF">ABID14_001646</name>
</gene>
<proteinExistence type="predicted"/>
<sequence length="49" mass="5811">MNLYKTVEIIISMLLGMLIITITKDYFTGFIIAIILWIIYNFLSKKLRK</sequence>
<dbReference type="Proteomes" id="UP001549162">
    <property type="component" value="Unassembled WGS sequence"/>
</dbReference>
<feature type="transmembrane region" description="Helical" evidence="1">
    <location>
        <begin position="26"/>
        <end position="43"/>
    </location>
</feature>
<keyword evidence="1" id="KW-0472">Membrane</keyword>
<evidence type="ECO:0000313" key="3">
    <source>
        <dbReference type="Proteomes" id="UP001549162"/>
    </source>
</evidence>
<dbReference type="RefSeq" id="WP_354368957.1">
    <property type="nucleotide sequence ID" value="NZ_JBEPMA010000013.1"/>
</dbReference>
<organism evidence="2 3">
    <name type="scientific">Peptoniphilus olsenii</name>
    <dbReference type="NCBI Taxonomy" id="411570"/>
    <lineage>
        <taxon>Bacteria</taxon>
        <taxon>Bacillati</taxon>
        <taxon>Bacillota</taxon>
        <taxon>Tissierellia</taxon>
        <taxon>Tissierellales</taxon>
        <taxon>Peptoniphilaceae</taxon>
        <taxon>Peptoniphilus</taxon>
    </lineage>
</organism>
<dbReference type="EMBL" id="JBEPMA010000013">
    <property type="protein sequence ID" value="MET3618011.1"/>
    <property type="molecule type" value="Genomic_DNA"/>
</dbReference>
<keyword evidence="3" id="KW-1185">Reference proteome</keyword>
<evidence type="ECO:0000256" key="1">
    <source>
        <dbReference type="SAM" id="Phobius"/>
    </source>
</evidence>
<protein>
    <submittedName>
        <fullName evidence="2">PurR-regulated permease PerM</fullName>
    </submittedName>
</protein>
<keyword evidence="1" id="KW-0812">Transmembrane</keyword>
<reference evidence="2 3" key="1">
    <citation type="submission" date="2024-06" db="EMBL/GenBank/DDBJ databases">
        <title>Genomic Encyclopedia of Type Strains, Phase IV (KMG-IV): sequencing the most valuable type-strain genomes for metagenomic binning, comparative biology and taxonomic classification.</title>
        <authorList>
            <person name="Goeker M."/>
        </authorList>
    </citation>
    <scope>NUCLEOTIDE SEQUENCE [LARGE SCALE GENOMIC DNA]</scope>
    <source>
        <strain evidence="2 3">DSM 21460</strain>
    </source>
</reference>
<keyword evidence="1" id="KW-1133">Transmembrane helix</keyword>
<name>A0ABV2JCM1_9FIRM</name>